<keyword evidence="2" id="KW-1185">Reference proteome</keyword>
<gene>
    <name evidence="1" type="ORF">L2E82_18611</name>
</gene>
<sequence>MKDHFVLLVDRLLTESSLEAVIESESRLLNPTNSANEEMVTDVSSHRMDLTFESTPKKLVECRICHDEDEHPNMETPCACRGSLKFAHRRCVQRWCNEKGNTICEICLQTFKPDYTSPPPLLHTDGNPINFRGNWEISRNDLYNLRFSTMVSNAHDESDLDDYIAPSPGSLTCCRVVAIMFMTLLVLRHTLPIIINGAGGYTITMFTLIMLRCIGVLLPVYIMVRAFTVVQRGLQTVDHRYFPSDEESDLPQSSTDLRLVHFQ</sequence>
<evidence type="ECO:0000313" key="2">
    <source>
        <dbReference type="Proteomes" id="UP001055811"/>
    </source>
</evidence>
<organism evidence="1 2">
    <name type="scientific">Cichorium intybus</name>
    <name type="common">Chicory</name>
    <dbReference type="NCBI Taxonomy" id="13427"/>
    <lineage>
        <taxon>Eukaryota</taxon>
        <taxon>Viridiplantae</taxon>
        <taxon>Streptophyta</taxon>
        <taxon>Embryophyta</taxon>
        <taxon>Tracheophyta</taxon>
        <taxon>Spermatophyta</taxon>
        <taxon>Magnoliopsida</taxon>
        <taxon>eudicotyledons</taxon>
        <taxon>Gunneridae</taxon>
        <taxon>Pentapetalae</taxon>
        <taxon>asterids</taxon>
        <taxon>campanulids</taxon>
        <taxon>Asterales</taxon>
        <taxon>Asteraceae</taxon>
        <taxon>Cichorioideae</taxon>
        <taxon>Cichorieae</taxon>
        <taxon>Cichoriinae</taxon>
        <taxon>Cichorium</taxon>
    </lineage>
</organism>
<accession>A0ACB9F9W6</accession>
<evidence type="ECO:0000313" key="1">
    <source>
        <dbReference type="EMBL" id="KAI3768158.1"/>
    </source>
</evidence>
<reference evidence="2" key="1">
    <citation type="journal article" date="2022" name="Mol. Ecol. Resour.">
        <title>The genomes of chicory, endive, great burdock and yacon provide insights into Asteraceae palaeo-polyploidization history and plant inulin production.</title>
        <authorList>
            <person name="Fan W."/>
            <person name="Wang S."/>
            <person name="Wang H."/>
            <person name="Wang A."/>
            <person name="Jiang F."/>
            <person name="Liu H."/>
            <person name="Zhao H."/>
            <person name="Xu D."/>
            <person name="Zhang Y."/>
        </authorList>
    </citation>
    <scope>NUCLEOTIDE SEQUENCE [LARGE SCALE GENOMIC DNA]</scope>
    <source>
        <strain evidence="2">cv. Punajuju</strain>
    </source>
</reference>
<comment type="caution">
    <text evidence="1">The sequence shown here is derived from an EMBL/GenBank/DDBJ whole genome shotgun (WGS) entry which is preliminary data.</text>
</comment>
<dbReference type="EMBL" id="CM042011">
    <property type="protein sequence ID" value="KAI3768158.1"/>
    <property type="molecule type" value="Genomic_DNA"/>
</dbReference>
<protein>
    <submittedName>
        <fullName evidence="1">Uncharacterized protein</fullName>
    </submittedName>
</protein>
<reference evidence="1 2" key="2">
    <citation type="journal article" date="2022" name="Mol. Ecol. Resour.">
        <title>The genomes of chicory, endive, great burdock and yacon provide insights into Asteraceae paleo-polyploidization history and plant inulin production.</title>
        <authorList>
            <person name="Fan W."/>
            <person name="Wang S."/>
            <person name="Wang H."/>
            <person name="Wang A."/>
            <person name="Jiang F."/>
            <person name="Liu H."/>
            <person name="Zhao H."/>
            <person name="Xu D."/>
            <person name="Zhang Y."/>
        </authorList>
    </citation>
    <scope>NUCLEOTIDE SEQUENCE [LARGE SCALE GENOMIC DNA]</scope>
    <source>
        <strain evidence="2">cv. Punajuju</strain>
        <tissue evidence="1">Leaves</tissue>
    </source>
</reference>
<name>A0ACB9F9W6_CICIN</name>
<proteinExistence type="predicted"/>
<dbReference type="Proteomes" id="UP001055811">
    <property type="component" value="Linkage Group LG03"/>
</dbReference>